<evidence type="ECO:0000313" key="3">
    <source>
        <dbReference type="EMBL" id="MDF3287923.1"/>
    </source>
</evidence>
<feature type="compositionally biased region" description="Low complexity" evidence="1">
    <location>
        <begin position="11"/>
        <end position="41"/>
    </location>
</feature>
<evidence type="ECO:0000256" key="1">
    <source>
        <dbReference type="SAM" id="MobiDB-lite"/>
    </source>
</evidence>
<feature type="transmembrane region" description="Helical" evidence="2">
    <location>
        <begin position="47"/>
        <end position="66"/>
    </location>
</feature>
<feature type="compositionally biased region" description="Basic and acidic residues" evidence="1">
    <location>
        <begin position="1"/>
        <end position="10"/>
    </location>
</feature>
<protein>
    <submittedName>
        <fullName evidence="3">LAETG motif-containing sortase-dependent surface protein</fullName>
    </submittedName>
</protein>
<dbReference type="NCBIfam" id="TIGR01167">
    <property type="entry name" value="LPXTG_anchor"/>
    <property type="match status" value="1"/>
</dbReference>
<dbReference type="RefSeq" id="WP_276091791.1">
    <property type="nucleotide sequence ID" value="NZ_JARJBC010000001.1"/>
</dbReference>
<keyword evidence="4" id="KW-1185">Reference proteome</keyword>
<organism evidence="3 4">
    <name type="scientific">Streptomyces silvisoli</name>
    <dbReference type="NCBI Taxonomy" id="3034235"/>
    <lineage>
        <taxon>Bacteria</taxon>
        <taxon>Bacillati</taxon>
        <taxon>Actinomycetota</taxon>
        <taxon>Actinomycetes</taxon>
        <taxon>Kitasatosporales</taxon>
        <taxon>Streptomycetaceae</taxon>
        <taxon>Streptomyces</taxon>
    </lineage>
</organism>
<reference evidence="3 4" key="1">
    <citation type="submission" date="2023-03" db="EMBL/GenBank/DDBJ databases">
        <title>Draft genome sequence of Streptomyces sp. RB6PN23 isolated from peat swamp forest in Thailand.</title>
        <authorList>
            <person name="Klaysubun C."/>
            <person name="Duangmal K."/>
        </authorList>
    </citation>
    <scope>NUCLEOTIDE SEQUENCE [LARGE SCALE GENOMIC DNA]</scope>
    <source>
        <strain evidence="3 4">RB6PN23</strain>
    </source>
</reference>
<comment type="caution">
    <text evidence="3">The sequence shown here is derived from an EMBL/GenBank/DDBJ whole genome shotgun (WGS) entry which is preliminary data.</text>
</comment>
<sequence>MTPAAHKDSATADTGTAGTTPTSSTDDSGTATGAELAATGANPATPWALGGGAVALTAGAGLVLAARRRSAADR</sequence>
<dbReference type="Proteomes" id="UP001216579">
    <property type="component" value="Unassembled WGS sequence"/>
</dbReference>
<keyword evidence="2" id="KW-1133">Transmembrane helix</keyword>
<gene>
    <name evidence="3" type="ORF">P3G67_01470</name>
</gene>
<keyword evidence="2" id="KW-0812">Transmembrane</keyword>
<keyword evidence="2" id="KW-0472">Membrane</keyword>
<proteinExistence type="predicted"/>
<feature type="region of interest" description="Disordered" evidence="1">
    <location>
        <begin position="1"/>
        <end position="45"/>
    </location>
</feature>
<dbReference type="NCBIfam" id="NF041528">
    <property type="entry name" value="strep_LAETG"/>
    <property type="match status" value="1"/>
</dbReference>
<evidence type="ECO:0000256" key="2">
    <source>
        <dbReference type="SAM" id="Phobius"/>
    </source>
</evidence>
<evidence type="ECO:0000313" key="4">
    <source>
        <dbReference type="Proteomes" id="UP001216579"/>
    </source>
</evidence>
<accession>A0ABT5ZDM7</accession>
<dbReference type="EMBL" id="JARJBC010000001">
    <property type="protein sequence ID" value="MDF3287923.1"/>
    <property type="molecule type" value="Genomic_DNA"/>
</dbReference>
<name>A0ABT5ZDM7_9ACTN</name>